<evidence type="ECO:0000256" key="6">
    <source>
        <dbReference type="ARBA" id="ARBA00022691"/>
    </source>
</evidence>
<keyword evidence="7 10" id="KW-0093">Biotin biosynthesis</keyword>
<protein>
    <recommendedName>
        <fullName evidence="3 10">Malonyl-[acyl-carrier protein] O-methyltransferase</fullName>
        <shortName evidence="10">Malonyl-ACP O-methyltransferase</shortName>
        <ecNumber evidence="3 10">2.1.1.197</ecNumber>
    </recommendedName>
    <alternativeName>
        <fullName evidence="10">Biotin synthesis protein BioC</fullName>
    </alternativeName>
</protein>
<evidence type="ECO:0000259" key="12">
    <source>
        <dbReference type="Pfam" id="PF08241"/>
    </source>
</evidence>
<dbReference type="InterPro" id="IPR000073">
    <property type="entry name" value="AB_hydrolase_1"/>
</dbReference>
<keyword evidence="8" id="KW-0378">Hydrolase</keyword>
<evidence type="ECO:0000256" key="10">
    <source>
        <dbReference type="HAMAP-Rule" id="MF_00835"/>
    </source>
</evidence>
<dbReference type="Gene3D" id="3.40.50.150">
    <property type="entry name" value="Vaccinia Virus protein VP39"/>
    <property type="match status" value="1"/>
</dbReference>
<feature type="domain" description="Methyltransferase type 11" evidence="12">
    <location>
        <begin position="343"/>
        <end position="445"/>
    </location>
</feature>
<dbReference type="InterPro" id="IPR029058">
    <property type="entry name" value="AB_hydrolase_fold"/>
</dbReference>
<dbReference type="HAMAP" id="MF_00835">
    <property type="entry name" value="BioC"/>
    <property type="match status" value="1"/>
</dbReference>
<dbReference type="GO" id="GO:0010340">
    <property type="term" value="F:carboxyl-O-methyltransferase activity"/>
    <property type="evidence" value="ECO:0007669"/>
    <property type="project" value="UniProtKB-UniRule"/>
</dbReference>
<dbReference type="EMBL" id="BSPD01000021">
    <property type="protein sequence ID" value="GLS25074.1"/>
    <property type="molecule type" value="Genomic_DNA"/>
</dbReference>
<keyword evidence="4 10" id="KW-0489">Methyltransferase</keyword>
<dbReference type="GO" id="GO:0009102">
    <property type="term" value="P:biotin biosynthetic process"/>
    <property type="evidence" value="ECO:0007669"/>
    <property type="project" value="UniProtKB-UniRule"/>
</dbReference>
<evidence type="ECO:0000256" key="7">
    <source>
        <dbReference type="ARBA" id="ARBA00022756"/>
    </source>
</evidence>
<proteinExistence type="inferred from homology"/>
<dbReference type="Pfam" id="PF00561">
    <property type="entry name" value="Abhydrolase_1"/>
    <property type="match status" value="1"/>
</dbReference>
<comment type="catalytic activity">
    <reaction evidence="1 10">
        <text>malonyl-[ACP] + S-adenosyl-L-methionine = malonyl-[ACP] methyl ester + S-adenosyl-L-homocysteine</text>
        <dbReference type="Rhea" id="RHEA:17105"/>
        <dbReference type="Rhea" id="RHEA-COMP:9623"/>
        <dbReference type="Rhea" id="RHEA-COMP:9954"/>
        <dbReference type="ChEBI" id="CHEBI:57856"/>
        <dbReference type="ChEBI" id="CHEBI:59789"/>
        <dbReference type="ChEBI" id="CHEBI:78449"/>
        <dbReference type="ChEBI" id="CHEBI:78845"/>
        <dbReference type="EC" id="2.1.1.197"/>
    </reaction>
</comment>
<comment type="similarity">
    <text evidence="10">Belongs to the methyltransferase superfamily.</text>
</comment>
<dbReference type="SUPFAM" id="SSF53335">
    <property type="entry name" value="S-adenosyl-L-methionine-dependent methyltransferases"/>
    <property type="match status" value="1"/>
</dbReference>
<evidence type="ECO:0000259" key="11">
    <source>
        <dbReference type="Pfam" id="PF00561"/>
    </source>
</evidence>
<organism evidence="13 14">
    <name type="scientific">Marinibactrum halimedae</name>
    <dbReference type="NCBI Taxonomy" id="1444977"/>
    <lineage>
        <taxon>Bacteria</taxon>
        <taxon>Pseudomonadati</taxon>
        <taxon>Pseudomonadota</taxon>
        <taxon>Gammaproteobacteria</taxon>
        <taxon>Cellvibrionales</taxon>
        <taxon>Cellvibrionaceae</taxon>
        <taxon>Marinibactrum</taxon>
    </lineage>
</organism>
<dbReference type="CDD" id="cd02440">
    <property type="entry name" value="AdoMet_MTases"/>
    <property type="match status" value="1"/>
</dbReference>
<evidence type="ECO:0000256" key="2">
    <source>
        <dbReference type="ARBA" id="ARBA00004746"/>
    </source>
</evidence>
<dbReference type="InterPro" id="IPR013216">
    <property type="entry name" value="Methyltransf_11"/>
</dbReference>
<evidence type="ECO:0000256" key="1">
    <source>
        <dbReference type="ARBA" id="ARBA00000852"/>
    </source>
</evidence>
<feature type="domain" description="AB hydrolase-1" evidence="11">
    <location>
        <begin position="35"/>
        <end position="264"/>
    </location>
</feature>
<dbReference type="InterPro" id="IPR029063">
    <property type="entry name" value="SAM-dependent_MTases_sf"/>
</dbReference>
<dbReference type="Proteomes" id="UP001156870">
    <property type="component" value="Unassembled WGS sequence"/>
</dbReference>
<evidence type="ECO:0000256" key="3">
    <source>
        <dbReference type="ARBA" id="ARBA00012327"/>
    </source>
</evidence>
<dbReference type="GO" id="GO:0102130">
    <property type="term" value="F:malonyl-CoA methyltransferase activity"/>
    <property type="evidence" value="ECO:0007669"/>
    <property type="project" value="UniProtKB-EC"/>
</dbReference>
<evidence type="ECO:0000256" key="4">
    <source>
        <dbReference type="ARBA" id="ARBA00022603"/>
    </source>
</evidence>
<dbReference type="RefSeq" id="WP_232592728.1">
    <property type="nucleotide sequence ID" value="NZ_BSPD01000021.1"/>
</dbReference>
<gene>
    <name evidence="10" type="primary">bioC</name>
    <name evidence="13" type="ORF">GCM10007877_07880</name>
</gene>
<accession>A0AA37T2M9</accession>
<dbReference type="GO" id="GO:0032259">
    <property type="term" value="P:methylation"/>
    <property type="evidence" value="ECO:0007669"/>
    <property type="project" value="UniProtKB-KW"/>
</dbReference>
<name>A0AA37T2M9_9GAMM</name>
<dbReference type="Gene3D" id="3.40.50.1820">
    <property type="entry name" value="alpha/beta hydrolase"/>
    <property type="match status" value="1"/>
</dbReference>
<evidence type="ECO:0000256" key="8">
    <source>
        <dbReference type="ARBA" id="ARBA00022801"/>
    </source>
</evidence>
<evidence type="ECO:0000256" key="9">
    <source>
        <dbReference type="ARBA" id="ARBA00025006"/>
    </source>
</evidence>
<evidence type="ECO:0000313" key="13">
    <source>
        <dbReference type="EMBL" id="GLS25074.1"/>
    </source>
</evidence>
<comment type="function">
    <text evidence="9 10">Converts the free carboxyl group of a malonyl-thioester to its methyl ester by transfer of a methyl group from S-adenosyl-L-methionine (SAM). It allows to synthesize pimeloyl-ACP via the fatty acid synthetic pathway.</text>
</comment>
<evidence type="ECO:0000256" key="5">
    <source>
        <dbReference type="ARBA" id="ARBA00022679"/>
    </source>
</evidence>
<comment type="caution">
    <text evidence="13">The sequence shown here is derived from an EMBL/GenBank/DDBJ whole genome shotgun (WGS) entry which is preliminary data.</text>
</comment>
<evidence type="ECO:0000313" key="14">
    <source>
        <dbReference type="Proteomes" id="UP001156870"/>
    </source>
</evidence>
<keyword evidence="14" id="KW-1185">Reference proteome</keyword>
<sequence>MNTQQHSSTVVPQESSTELYIHYRAATEQAILSEPIVLLGGWGFSRSVWGAFLERLNTFCHLYTLDLPGFGENRHFPQNIHCLMQQLPERAVYVGWSLGGMIATQLAHYYPQRVSRLVTLASNARFVACDQWPTAMESQVFDGFFRKVSESPQAAIHTFQGLVAQGSRQARQTLRTLKGSVLDDHTEELNGGFNGQLSGQLQDGLRWLFTLDNRQPLASLQMPSLLFFGSGDQLVPIEAVSAIQRLNHNADVHVLPSNHALHVDAETEVLEQIREFLSQGRYSFHKQAVASSFSRAAETYDEVAELQQHVGTQLMARFCSRIGEAPDSLPAMDLPVMDLPVMDLGCGTGFFIPPLCSIPEVSNVIGVDLAEGMLRYARERYTKEYADDDRVTNLVQNASWLTGDAEQLPLSNACLGGVFSSLAIQWCANVDQLFGELNRVMAHGAIGALATLGPSTLWELRQAWLDVDDYTHVNRFIEKESLFSSVSRHFDIEALEAHTHTLYYPNLRELSRALKSVGAHNVNGGKPAGLMGKDRLKKLENAYELLRTPSGLPLTYEIYELQIVKPPKR</sequence>
<dbReference type="AlphaFoldDB" id="A0AA37T2M9"/>
<dbReference type="Pfam" id="PF08241">
    <property type="entry name" value="Methyltransf_11"/>
    <property type="match status" value="1"/>
</dbReference>
<dbReference type="SUPFAM" id="SSF53474">
    <property type="entry name" value="alpha/beta-Hydrolases"/>
    <property type="match status" value="1"/>
</dbReference>
<dbReference type="GO" id="GO:0008757">
    <property type="term" value="F:S-adenosylmethionine-dependent methyltransferase activity"/>
    <property type="evidence" value="ECO:0007669"/>
    <property type="project" value="InterPro"/>
</dbReference>
<dbReference type="PANTHER" id="PTHR43798:SF31">
    <property type="entry name" value="AB HYDROLASE SUPERFAMILY PROTEIN YCLE"/>
    <property type="match status" value="1"/>
</dbReference>
<dbReference type="InterPro" id="IPR050266">
    <property type="entry name" value="AB_hydrolase_sf"/>
</dbReference>
<comment type="pathway">
    <text evidence="2 10">Cofactor biosynthesis; biotin biosynthesis.</text>
</comment>
<dbReference type="GO" id="GO:0016787">
    <property type="term" value="F:hydrolase activity"/>
    <property type="evidence" value="ECO:0007669"/>
    <property type="project" value="UniProtKB-KW"/>
</dbReference>
<dbReference type="GO" id="GO:0016020">
    <property type="term" value="C:membrane"/>
    <property type="evidence" value="ECO:0007669"/>
    <property type="project" value="TreeGrafter"/>
</dbReference>
<reference evidence="13 14" key="1">
    <citation type="journal article" date="2014" name="Int. J. Syst. Evol. Microbiol.">
        <title>Complete genome sequence of Corynebacterium casei LMG S-19264T (=DSM 44701T), isolated from a smear-ripened cheese.</title>
        <authorList>
            <consortium name="US DOE Joint Genome Institute (JGI-PGF)"/>
            <person name="Walter F."/>
            <person name="Albersmeier A."/>
            <person name="Kalinowski J."/>
            <person name="Ruckert C."/>
        </authorList>
    </citation>
    <scope>NUCLEOTIDE SEQUENCE [LARGE SCALE GENOMIC DNA]</scope>
    <source>
        <strain evidence="13 14">NBRC 110095</strain>
    </source>
</reference>
<dbReference type="PANTHER" id="PTHR43798">
    <property type="entry name" value="MONOACYLGLYCEROL LIPASE"/>
    <property type="match status" value="1"/>
</dbReference>
<keyword evidence="6 10" id="KW-0949">S-adenosyl-L-methionine</keyword>
<dbReference type="InterPro" id="IPR011814">
    <property type="entry name" value="BioC"/>
</dbReference>
<dbReference type="EC" id="2.1.1.197" evidence="3 10"/>
<keyword evidence="5 10" id="KW-0808">Transferase</keyword>